<dbReference type="EMBL" id="WJNH01000003">
    <property type="protein sequence ID" value="MRG85811.1"/>
    <property type="molecule type" value="Genomic_DNA"/>
</dbReference>
<reference evidence="3 4" key="1">
    <citation type="submission" date="2019-11" db="EMBL/GenBank/DDBJ databases">
        <authorList>
            <person name="Li J."/>
        </authorList>
    </citation>
    <scope>NUCLEOTIDE SEQUENCE [LARGE SCALE GENOMIC DNA]</scope>
    <source>
        <strain evidence="3 4">J4</strain>
    </source>
</reference>
<dbReference type="OrthoDB" id="2965306at2"/>
<accession>A0A6G1X495</accession>
<feature type="region of interest" description="Disordered" evidence="1">
    <location>
        <begin position="30"/>
        <end position="78"/>
    </location>
</feature>
<dbReference type="AlphaFoldDB" id="A0A6G1X495"/>
<proteinExistence type="predicted"/>
<dbReference type="Proteomes" id="UP000480185">
    <property type="component" value="Unassembled WGS sequence"/>
</dbReference>
<dbReference type="InterPro" id="IPR017592">
    <property type="entry name" value="Pilus_assmbl_Flp-typ_CpaB"/>
</dbReference>
<protein>
    <submittedName>
        <fullName evidence="3">Flp pilus assembly protein CpaB</fullName>
    </submittedName>
</protein>
<keyword evidence="4" id="KW-1185">Reference proteome</keyword>
<feature type="compositionally biased region" description="Basic and acidic residues" evidence="1">
    <location>
        <begin position="56"/>
        <end position="78"/>
    </location>
</feature>
<evidence type="ECO:0000256" key="1">
    <source>
        <dbReference type="SAM" id="MobiDB-lite"/>
    </source>
</evidence>
<organism evidence="3 4">
    <name type="scientific">Salinibacillus xinjiangensis</name>
    <dbReference type="NCBI Taxonomy" id="1229268"/>
    <lineage>
        <taxon>Bacteria</taxon>
        <taxon>Bacillati</taxon>
        <taxon>Bacillota</taxon>
        <taxon>Bacilli</taxon>
        <taxon>Bacillales</taxon>
        <taxon>Bacillaceae</taxon>
        <taxon>Salinibacillus</taxon>
    </lineage>
</organism>
<feature type="compositionally biased region" description="Low complexity" evidence="1">
    <location>
        <begin position="31"/>
        <end position="41"/>
    </location>
</feature>
<comment type="caution">
    <text evidence="3">The sequence shown here is derived from an EMBL/GenBank/DDBJ whole genome shotgun (WGS) entry which is preliminary data.</text>
</comment>
<dbReference type="NCBIfam" id="TIGR03177">
    <property type="entry name" value="pilus_cpaB"/>
    <property type="match status" value="1"/>
</dbReference>
<name>A0A6G1X495_9BACI</name>
<dbReference type="InterPro" id="IPR031571">
    <property type="entry name" value="RcpC_dom"/>
</dbReference>
<feature type="domain" description="Flp pilus assembly protein RcpC/CpaB" evidence="2">
    <location>
        <begin position="81"/>
        <end position="185"/>
    </location>
</feature>
<dbReference type="Pfam" id="PF16976">
    <property type="entry name" value="RcpC"/>
    <property type="match status" value="1"/>
</dbReference>
<gene>
    <name evidence="3" type="primary">cpaB</name>
    <name evidence="3" type="ORF">GH754_05610</name>
</gene>
<evidence type="ECO:0000313" key="4">
    <source>
        <dbReference type="Proteomes" id="UP000480185"/>
    </source>
</evidence>
<dbReference type="RefSeq" id="WP_153727755.1">
    <property type="nucleotide sequence ID" value="NZ_WJNH01000003.1"/>
</dbReference>
<evidence type="ECO:0000259" key="2">
    <source>
        <dbReference type="Pfam" id="PF16976"/>
    </source>
</evidence>
<sequence>MKSLKKMWMISIILGLVLSTLLYVVLNQPSTTPATNPNEITTENEEQSETSGSTESKTENETENNMKEELESIEKEETGFTIEKGKRAISIPVNELQSVSGHVQKGDFVDVVAVVPAPKGQEPNAQILLQKLRVLAVGKQAPVNQEEGETETNVSYQLITLEVLPQEGAALAYATDQGYYTLMLRDQEDKEDSPHIHVTMDKLNKGVIPK</sequence>
<evidence type="ECO:0000313" key="3">
    <source>
        <dbReference type="EMBL" id="MRG85811.1"/>
    </source>
</evidence>